<dbReference type="OrthoDB" id="911638at2759"/>
<keyword evidence="2" id="KW-1185">Reference proteome</keyword>
<dbReference type="AlphaFoldDB" id="A0A371GDC4"/>
<protein>
    <submittedName>
        <fullName evidence="1">Uncharacterized protein</fullName>
    </submittedName>
</protein>
<dbReference type="Proteomes" id="UP000257109">
    <property type="component" value="Unassembled WGS sequence"/>
</dbReference>
<reference evidence="1" key="1">
    <citation type="submission" date="2018-05" db="EMBL/GenBank/DDBJ databases">
        <title>Draft genome of Mucuna pruriens seed.</title>
        <authorList>
            <person name="Nnadi N.E."/>
            <person name="Vos R."/>
            <person name="Hasami M.H."/>
            <person name="Devisetty U.K."/>
            <person name="Aguiy J.C."/>
        </authorList>
    </citation>
    <scope>NUCLEOTIDE SEQUENCE [LARGE SCALE GENOMIC DNA]</scope>
    <source>
        <strain evidence="1">JCA_2017</strain>
    </source>
</reference>
<evidence type="ECO:0000313" key="1">
    <source>
        <dbReference type="EMBL" id="RDX88506.1"/>
    </source>
</evidence>
<accession>A0A371GDC4</accession>
<comment type="caution">
    <text evidence="1">The sequence shown here is derived from an EMBL/GenBank/DDBJ whole genome shotgun (WGS) entry which is preliminary data.</text>
</comment>
<evidence type="ECO:0000313" key="2">
    <source>
        <dbReference type="Proteomes" id="UP000257109"/>
    </source>
</evidence>
<proteinExistence type="predicted"/>
<feature type="non-terminal residue" evidence="1">
    <location>
        <position position="1"/>
    </location>
</feature>
<organism evidence="1 2">
    <name type="scientific">Mucuna pruriens</name>
    <name type="common">Velvet bean</name>
    <name type="synonym">Dolichos pruriens</name>
    <dbReference type="NCBI Taxonomy" id="157652"/>
    <lineage>
        <taxon>Eukaryota</taxon>
        <taxon>Viridiplantae</taxon>
        <taxon>Streptophyta</taxon>
        <taxon>Embryophyta</taxon>
        <taxon>Tracheophyta</taxon>
        <taxon>Spermatophyta</taxon>
        <taxon>Magnoliopsida</taxon>
        <taxon>eudicotyledons</taxon>
        <taxon>Gunneridae</taxon>
        <taxon>Pentapetalae</taxon>
        <taxon>rosids</taxon>
        <taxon>fabids</taxon>
        <taxon>Fabales</taxon>
        <taxon>Fabaceae</taxon>
        <taxon>Papilionoideae</taxon>
        <taxon>50 kb inversion clade</taxon>
        <taxon>NPAAA clade</taxon>
        <taxon>indigoferoid/millettioid clade</taxon>
        <taxon>Phaseoleae</taxon>
        <taxon>Mucuna</taxon>
    </lineage>
</organism>
<name>A0A371GDC4_MUCPR</name>
<sequence>MRSSTDPLYDLDPEIEINLRRLRKARTIVVHNSNSSGSVSDNSSHVINTFDSIEYSSTNNFSEPEQMENNDRTLKELATPDVVYQPWCVQYPQLEPAQSYELSLQALKRIPCGLYHNGVARDTEGLHQNENVPISLDGAANDWLYLQPVLFNT</sequence>
<dbReference type="EMBL" id="QJKJ01005920">
    <property type="protein sequence ID" value="RDX88506.1"/>
    <property type="molecule type" value="Genomic_DNA"/>
</dbReference>
<gene>
    <name evidence="1" type="ORF">CR513_29885</name>
</gene>